<proteinExistence type="inferred from homology"/>
<dbReference type="PROSITE" id="PS50235">
    <property type="entry name" value="USP_3"/>
    <property type="match status" value="1"/>
</dbReference>
<organism evidence="11 12">
    <name type="scientific">Venturia nashicola</name>
    <dbReference type="NCBI Taxonomy" id="86259"/>
    <lineage>
        <taxon>Eukaryota</taxon>
        <taxon>Fungi</taxon>
        <taxon>Dikarya</taxon>
        <taxon>Ascomycota</taxon>
        <taxon>Pezizomycotina</taxon>
        <taxon>Dothideomycetes</taxon>
        <taxon>Pleosporomycetidae</taxon>
        <taxon>Venturiales</taxon>
        <taxon>Venturiaceae</taxon>
        <taxon>Venturia</taxon>
    </lineage>
</organism>
<evidence type="ECO:0000256" key="4">
    <source>
        <dbReference type="ARBA" id="ARBA00022670"/>
    </source>
</evidence>
<keyword evidence="9" id="KW-0472">Membrane</keyword>
<keyword evidence="7" id="KW-0788">Thiol protease</keyword>
<dbReference type="GO" id="GO:0005829">
    <property type="term" value="C:cytosol"/>
    <property type="evidence" value="ECO:0007669"/>
    <property type="project" value="TreeGrafter"/>
</dbReference>
<dbReference type="CDD" id="cd02662">
    <property type="entry name" value="Peptidase_C19F"/>
    <property type="match status" value="1"/>
</dbReference>
<feature type="compositionally biased region" description="Acidic residues" evidence="8">
    <location>
        <begin position="633"/>
        <end position="642"/>
    </location>
</feature>
<dbReference type="PROSITE" id="PS00973">
    <property type="entry name" value="USP_2"/>
    <property type="match status" value="1"/>
</dbReference>
<dbReference type="InterPro" id="IPR050164">
    <property type="entry name" value="Peptidase_C19"/>
</dbReference>
<dbReference type="GO" id="GO:0016579">
    <property type="term" value="P:protein deubiquitination"/>
    <property type="evidence" value="ECO:0007669"/>
    <property type="project" value="InterPro"/>
</dbReference>
<protein>
    <recommendedName>
        <fullName evidence="3">ubiquitinyl hydrolase 1</fullName>
        <ecNumber evidence="3">3.4.19.12</ecNumber>
    </recommendedName>
</protein>
<comment type="caution">
    <text evidence="11">The sequence shown here is derived from an EMBL/GenBank/DDBJ whole genome shotgun (WGS) entry which is preliminary data.</text>
</comment>
<evidence type="ECO:0000259" key="10">
    <source>
        <dbReference type="PROSITE" id="PS50235"/>
    </source>
</evidence>
<dbReference type="EMBL" id="SNSC02000013">
    <property type="protein sequence ID" value="TID18772.1"/>
    <property type="molecule type" value="Genomic_DNA"/>
</dbReference>
<dbReference type="SUPFAM" id="SSF54001">
    <property type="entry name" value="Cysteine proteinases"/>
    <property type="match status" value="1"/>
</dbReference>
<dbReference type="AlphaFoldDB" id="A0A4Z1NRN3"/>
<dbReference type="Gene3D" id="3.90.70.10">
    <property type="entry name" value="Cysteine proteinases"/>
    <property type="match status" value="1"/>
</dbReference>
<keyword evidence="9" id="KW-0812">Transmembrane</keyword>
<dbReference type="Proteomes" id="UP000298493">
    <property type="component" value="Unassembled WGS sequence"/>
</dbReference>
<dbReference type="STRING" id="86259.A0A4Z1NRN3"/>
<accession>A0A4Z1NRN3</accession>
<evidence type="ECO:0000256" key="8">
    <source>
        <dbReference type="SAM" id="MobiDB-lite"/>
    </source>
</evidence>
<dbReference type="GO" id="GO:0004843">
    <property type="term" value="F:cysteine-type deubiquitinase activity"/>
    <property type="evidence" value="ECO:0007669"/>
    <property type="project" value="UniProtKB-EC"/>
</dbReference>
<comment type="similarity">
    <text evidence="2">Belongs to the peptidase C19 family.</text>
</comment>
<dbReference type="InterPro" id="IPR018200">
    <property type="entry name" value="USP_CS"/>
</dbReference>
<keyword evidence="12" id="KW-1185">Reference proteome</keyword>
<evidence type="ECO:0000313" key="12">
    <source>
        <dbReference type="Proteomes" id="UP000298493"/>
    </source>
</evidence>
<dbReference type="PANTHER" id="PTHR24006">
    <property type="entry name" value="UBIQUITIN CARBOXYL-TERMINAL HYDROLASE"/>
    <property type="match status" value="1"/>
</dbReference>
<evidence type="ECO:0000256" key="1">
    <source>
        <dbReference type="ARBA" id="ARBA00000707"/>
    </source>
</evidence>
<dbReference type="GO" id="GO:0006508">
    <property type="term" value="P:proteolysis"/>
    <property type="evidence" value="ECO:0007669"/>
    <property type="project" value="UniProtKB-KW"/>
</dbReference>
<dbReference type="PANTHER" id="PTHR24006:SF888">
    <property type="entry name" value="UBIQUITIN CARBOXYL-TERMINAL HYDROLASE 30"/>
    <property type="match status" value="1"/>
</dbReference>
<evidence type="ECO:0000256" key="6">
    <source>
        <dbReference type="ARBA" id="ARBA00022801"/>
    </source>
</evidence>
<feature type="transmembrane region" description="Helical" evidence="9">
    <location>
        <begin position="22"/>
        <end position="41"/>
    </location>
</feature>
<keyword evidence="6" id="KW-0378">Hydrolase</keyword>
<reference evidence="11 12" key="1">
    <citation type="submission" date="2019-04" db="EMBL/GenBank/DDBJ databases">
        <title>High contiguity whole genome sequence and gene annotation resource for two Venturia nashicola isolates.</title>
        <authorList>
            <person name="Prokchorchik M."/>
            <person name="Won K."/>
            <person name="Lee Y."/>
            <person name="Choi E.D."/>
            <person name="Segonzac C."/>
            <person name="Sohn K.H."/>
        </authorList>
    </citation>
    <scope>NUCLEOTIDE SEQUENCE [LARGE SCALE GENOMIC DNA]</scope>
    <source>
        <strain evidence="11 12">PRI2</strain>
    </source>
</reference>
<evidence type="ECO:0000313" key="11">
    <source>
        <dbReference type="EMBL" id="TID18772.1"/>
    </source>
</evidence>
<feature type="region of interest" description="Disordered" evidence="8">
    <location>
        <begin position="215"/>
        <end position="240"/>
    </location>
</feature>
<gene>
    <name evidence="11" type="ORF">E6O75_ATG05893</name>
</gene>
<evidence type="ECO:0000256" key="3">
    <source>
        <dbReference type="ARBA" id="ARBA00012759"/>
    </source>
</evidence>
<dbReference type="InterPro" id="IPR038765">
    <property type="entry name" value="Papain-like_cys_pep_sf"/>
</dbReference>
<evidence type="ECO:0000256" key="2">
    <source>
        <dbReference type="ARBA" id="ARBA00009085"/>
    </source>
</evidence>
<dbReference type="InterPro" id="IPR001394">
    <property type="entry name" value="Peptidase_C19_UCH"/>
</dbReference>
<evidence type="ECO:0000256" key="5">
    <source>
        <dbReference type="ARBA" id="ARBA00022786"/>
    </source>
</evidence>
<keyword evidence="9" id="KW-1133">Transmembrane helix</keyword>
<keyword evidence="5" id="KW-0833">Ubl conjugation pathway</keyword>
<feature type="domain" description="USP" evidence="10">
    <location>
        <begin position="114"/>
        <end position="538"/>
    </location>
</feature>
<comment type="catalytic activity">
    <reaction evidence="1">
        <text>Thiol-dependent hydrolysis of ester, thioester, amide, peptide and isopeptide bonds formed by the C-terminal Gly of ubiquitin (a 76-residue protein attached to proteins as an intracellular targeting signal).</text>
        <dbReference type="EC" id="3.4.19.12"/>
    </reaction>
</comment>
<dbReference type="InterPro" id="IPR028889">
    <property type="entry name" value="USP"/>
</dbReference>
<dbReference type="EC" id="3.4.19.12" evidence="3"/>
<keyword evidence="4" id="KW-0645">Protease</keyword>
<name>A0A4Z1NRN3_9PEZI</name>
<dbReference type="Pfam" id="PF00443">
    <property type="entry name" value="UCH"/>
    <property type="match status" value="1"/>
</dbReference>
<evidence type="ECO:0000256" key="9">
    <source>
        <dbReference type="SAM" id="Phobius"/>
    </source>
</evidence>
<sequence length="695" mass="76615">MKHDSVGDAQYGKTIPWNQDSFFTNVSALALFSFVVIPLLLNIPHLDFARGVYVFGHKMASRITSRLLSYTPAGLQKSVGDGSALKSVFAFGLDSGMIKSGLEALKGPKSNTPPGLGNCNNSCYQNSIIQGLSSIRCFREFLANVPSQDSSPSSVNTALSNVIEDLNNSGNYGSYLWLPSALKLMTTYQQQDAQEYFSKVMGEVENELARQAKKRRLSGDSGLGEISSPNIPPASESATKSTYYGNPLEGLQAQRVGCTQCKHSDGLSMTPFTNWTVPLGQHAYEVRDCFDEYTSLESIPGVQCPKCTLLNAQRKYHQMLRSTNLPPNLLTDIRKRLQTVEDALREEDFSDATLIHKCNIPKSQWASVLKTKQVTIARAPKSLIVHINRSAFNEHTGETYKNSSAVQFPSVFNLDAWCLGKNSAAESEGAEIERWLMDPNRSMLDSSATEIPDSPPNYELRAVVTHSGSHGSGHYVCYRKAVYIEPDPPSIDGHEIDAKTKGNPAEEWWRLSDENVRLVSEQAVLQQGGVFMLFYERIDDQIVPERFLDSVHEIGADVAADVPELTDARNEAELIDACGVALPDESNDEFDSEDVLMEEEKKVLLPPRHAQAWISPPPPTNLEISEINKADADIETEEDESENHDHEDLFQSRAATVATPAGQRVRMRTSSAFAHAQTSGGDDPLQSPVRMGTAF</sequence>
<feature type="compositionally biased region" description="Polar residues" evidence="8">
    <location>
        <begin position="668"/>
        <end position="680"/>
    </location>
</feature>
<evidence type="ECO:0000256" key="7">
    <source>
        <dbReference type="ARBA" id="ARBA00022807"/>
    </source>
</evidence>
<dbReference type="GO" id="GO:0005634">
    <property type="term" value="C:nucleus"/>
    <property type="evidence" value="ECO:0007669"/>
    <property type="project" value="TreeGrafter"/>
</dbReference>
<feature type="region of interest" description="Disordered" evidence="8">
    <location>
        <begin position="633"/>
        <end position="695"/>
    </location>
</feature>